<name>A0A812PEQ2_SYMPI</name>
<evidence type="ECO:0000313" key="3">
    <source>
        <dbReference type="EMBL" id="CAE7340405.1"/>
    </source>
</evidence>
<dbReference type="Gene3D" id="3.40.50.1820">
    <property type="entry name" value="alpha/beta hydrolase"/>
    <property type="match status" value="1"/>
</dbReference>
<feature type="domain" description="EF-hand" evidence="2">
    <location>
        <begin position="65"/>
        <end position="100"/>
    </location>
</feature>
<reference evidence="3" key="1">
    <citation type="submission" date="2021-02" db="EMBL/GenBank/DDBJ databases">
        <authorList>
            <person name="Dougan E. K."/>
            <person name="Rhodes N."/>
            <person name="Thang M."/>
            <person name="Chan C."/>
        </authorList>
    </citation>
    <scope>NUCLEOTIDE SEQUENCE</scope>
</reference>
<dbReference type="InterPro" id="IPR018247">
    <property type="entry name" value="EF_Hand_1_Ca_BS"/>
</dbReference>
<dbReference type="SUPFAM" id="SSF47473">
    <property type="entry name" value="EF-hand"/>
    <property type="match status" value="1"/>
</dbReference>
<protein>
    <recommendedName>
        <fullName evidence="2">EF-hand domain-containing protein</fullName>
    </recommendedName>
</protein>
<dbReference type="AlphaFoldDB" id="A0A812PEQ2"/>
<dbReference type="PROSITE" id="PS50222">
    <property type="entry name" value="EF_HAND_2"/>
    <property type="match status" value="2"/>
</dbReference>
<dbReference type="CDD" id="cd00051">
    <property type="entry name" value="EFh"/>
    <property type="match status" value="1"/>
</dbReference>
<sequence length="517" mass="55876">MLVSTLKLCTALVGKVDFDKMDADGDGVVSKDELADALDWDSVQEATAEDLFKKHDDGDGVLSRDELQKMQVDFDKLDADGDGVVSKDELAAALVSLDSGIVQIFTFVKLVFVAYAFWDRGAVPRRVALEKGNELCNLQLVDVSLCSTEACSSGLDIAMALLRTAVGFCPIVGPAADVLDAASSGDRTGATIAVARLLVDVGSSCILTPAASASSAVTAGRTVRHAVKVLKHTLKQKAKNRVREAAVKLSLTAVAASAEATVRRRLLPAVRRGRRDDEQPSLMRPFFDVASMDAQAHARFAKQVYRAPSDRRGLLTYGMIRGNQTWEGKFWYAYVGGDSRQGFWYCPANGGHLVIAERGTCLSDTQDLTRDACIAIGKCHEALRSRARQAQAALMHQLHCHQAQRVTATGHSLGGAVVAMLAGQMGRDGHLHAAHIFNPGGLPDVYRYLSLHSMFEATCEMNVHRIMGDAISLGFLPMDQHTYGKKFGLDHVDSHMLLHFLPEEPLGCQPALCSRAS</sequence>
<dbReference type="InterPro" id="IPR029058">
    <property type="entry name" value="AB_hydrolase_fold"/>
</dbReference>
<dbReference type="GO" id="GO:0005509">
    <property type="term" value="F:calcium ion binding"/>
    <property type="evidence" value="ECO:0007669"/>
    <property type="project" value="InterPro"/>
</dbReference>
<dbReference type="OrthoDB" id="186625at2759"/>
<dbReference type="SUPFAM" id="SSF53474">
    <property type="entry name" value="alpha/beta-Hydrolases"/>
    <property type="match status" value="1"/>
</dbReference>
<comment type="caution">
    <text evidence="3">The sequence shown here is derived from an EMBL/GenBank/DDBJ whole genome shotgun (WGS) entry which is preliminary data.</text>
</comment>
<evidence type="ECO:0000256" key="1">
    <source>
        <dbReference type="ARBA" id="ARBA00022837"/>
    </source>
</evidence>
<evidence type="ECO:0000313" key="4">
    <source>
        <dbReference type="Proteomes" id="UP000649617"/>
    </source>
</evidence>
<gene>
    <name evidence="3" type="ORF">SPIL2461_LOCUS8009</name>
</gene>
<dbReference type="PROSITE" id="PS00018">
    <property type="entry name" value="EF_HAND_1"/>
    <property type="match status" value="2"/>
</dbReference>
<accession>A0A812PEQ2</accession>
<keyword evidence="1" id="KW-0106">Calcium</keyword>
<dbReference type="InterPro" id="IPR011992">
    <property type="entry name" value="EF-hand-dom_pair"/>
</dbReference>
<dbReference type="InterPro" id="IPR002048">
    <property type="entry name" value="EF_hand_dom"/>
</dbReference>
<dbReference type="Pfam" id="PF13202">
    <property type="entry name" value="EF-hand_5"/>
    <property type="match status" value="3"/>
</dbReference>
<feature type="domain" description="EF-hand" evidence="2">
    <location>
        <begin position="18"/>
        <end position="44"/>
    </location>
</feature>
<proteinExistence type="predicted"/>
<organism evidence="3 4">
    <name type="scientific">Symbiodinium pilosum</name>
    <name type="common">Dinoflagellate</name>
    <dbReference type="NCBI Taxonomy" id="2952"/>
    <lineage>
        <taxon>Eukaryota</taxon>
        <taxon>Sar</taxon>
        <taxon>Alveolata</taxon>
        <taxon>Dinophyceae</taxon>
        <taxon>Suessiales</taxon>
        <taxon>Symbiodiniaceae</taxon>
        <taxon>Symbiodinium</taxon>
    </lineage>
</organism>
<dbReference type="Gene3D" id="1.10.238.10">
    <property type="entry name" value="EF-hand"/>
    <property type="match status" value="1"/>
</dbReference>
<dbReference type="Proteomes" id="UP000649617">
    <property type="component" value="Unassembled WGS sequence"/>
</dbReference>
<dbReference type="SMART" id="SM00054">
    <property type="entry name" value="EFh"/>
    <property type="match status" value="2"/>
</dbReference>
<evidence type="ECO:0000259" key="2">
    <source>
        <dbReference type="PROSITE" id="PS50222"/>
    </source>
</evidence>
<keyword evidence="4" id="KW-1185">Reference proteome</keyword>
<dbReference type="EMBL" id="CAJNIZ010012936">
    <property type="protein sequence ID" value="CAE7340405.1"/>
    <property type="molecule type" value="Genomic_DNA"/>
</dbReference>